<dbReference type="SUPFAM" id="SSF56672">
    <property type="entry name" value="DNA/RNA polymerases"/>
    <property type="match status" value="1"/>
</dbReference>
<dbReference type="CDD" id="cd09272">
    <property type="entry name" value="RNase_HI_RT_Ty1"/>
    <property type="match status" value="1"/>
</dbReference>
<evidence type="ECO:0000313" key="3">
    <source>
        <dbReference type="Proteomes" id="UP001341281"/>
    </source>
</evidence>
<gene>
    <name evidence="2" type="ORF">U9M48_000369</name>
</gene>
<feature type="domain" description="Reverse transcriptase Ty1/copia-type" evidence="1">
    <location>
        <begin position="21"/>
        <end position="130"/>
    </location>
</feature>
<evidence type="ECO:0000259" key="1">
    <source>
        <dbReference type="Pfam" id="PF07727"/>
    </source>
</evidence>
<dbReference type="InterPro" id="IPR013103">
    <property type="entry name" value="RVT_2"/>
</dbReference>
<dbReference type="AlphaFoldDB" id="A0AAQ3PI14"/>
<protein>
    <recommendedName>
        <fullName evidence="1">Reverse transcriptase Ty1/copia-type domain-containing protein</fullName>
    </recommendedName>
</protein>
<dbReference type="Pfam" id="PF07727">
    <property type="entry name" value="RVT_2"/>
    <property type="match status" value="1"/>
</dbReference>
<organism evidence="2 3">
    <name type="scientific">Paspalum notatum var. saurae</name>
    <dbReference type="NCBI Taxonomy" id="547442"/>
    <lineage>
        <taxon>Eukaryota</taxon>
        <taxon>Viridiplantae</taxon>
        <taxon>Streptophyta</taxon>
        <taxon>Embryophyta</taxon>
        <taxon>Tracheophyta</taxon>
        <taxon>Spermatophyta</taxon>
        <taxon>Magnoliopsida</taxon>
        <taxon>Liliopsida</taxon>
        <taxon>Poales</taxon>
        <taxon>Poaceae</taxon>
        <taxon>PACMAD clade</taxon>
        <taxon>Panicoideae</taxon>
        <taxon>Andropogonodae</taxon>
        <taxon>Paspaleae</taxon>
        <taxon>Paspalinae</taxon>
        <taxon>Paspalum</taxon>
    </lineage>
</organism>
<dbReference type="PANTHER" id="PTHR11439">
    <property type="entry name" value="GAG-POL-RELATED RETROTRANSPOSON"/>
    <property type="match status" value="1"/>
</dbReference>
<dbReference type="Proteomes" id="UP001341281">
    <property type="component" value="Chromosome 01"/>
</dbReference>
<sequence length="371" mass="41893">MDVKSAFLNGDLSEEVHLVLLKKELLGLGFVRNPFEHAVYRRGSDQEILLVGVYVDDLIITGPSSREIDVFKEQMKESFRMSDLGLLSYYLGIEVCQTEGSITVCQSAYARKILENAGMGECNMCHTPMENGLKLSKKEDGEPVDTTRYRSMIESLRYLVNSRPDLAYILKSELYMENPKSRHWAAVKQILRYVAGTINYGCRFRRQSAAECRLVGFSDSDHAGDVDDRKSTTGYVFFLGTSLISWASQKQRVVPLSSCEAEYIASAIAACQAVWLNRVLTELTGRETPMVNLLVDNKSASALSRNPVHHDRSKHIDTRFHFIRECVDEGKIDVRHVGTEEQLADILTKALGKVRFVELRQQLGVVNLQRD</sequence>
<name>A0AAQ3PI14_PASNO</name>
<dbReference type="PANTHER" id="PTHR11439:SF515">
    <property type="entry name" value="GAG-POL POLYPROTEIN"/>
    <property type="match status" value="1"/>
</dbReference>
<reference evidence="2 3" key="1">
    <citation type="submission" date="2024-02" db="EMBL/GenBank/DDBJ databases">
        <title>High-quality chromosome-scale genome assembly of Pensacola bahiagrass (Paspalum notatum Flugge var. saurae).</title>
        <authorList>
            <person name="Vega J.M."/>
            <person name="Podio M."/>
            <person name="Orjuela J."/>
            <person name="Siena L.A."/>
            <person name="Pessino S.C."/>
            <person name="Combes M.C."/>
            <person name="Mariac C."/>
            <person name="Albertini E."/>
            <person name="Pupilli F."/>
            <person name="Ortiz J.P.A."/>
            <person name="Leblanc O."/>
        </authorList>
    </citation>
    <scope>NUCLEOTIDE SEQUENCE [LARGE SCALE GENOMIC DNA]</scope>
    <source>
        <strain evidence="2">R1</strain>
        <tissue evidence="2">Leaf</tissue>
    </source>
</reference>
<keyword evidence="3" id="KW-1185">Reference proteome</keyword>
<proteinExistence type="predicted"/>
<dbReference type="InterPro" id="IPR043502">
    <property type="entry name" value="DNA/RNA_pol_sf"/>
</dbReference>
<dbReference type="EMBL" id="CP144745">
    <property type="protein sequence ID" value="WVZ48984.1"/>
    <property type="molecule type" value="Genomic_DNA"/>
</dbReference>
<accession>A0AAQ3PI14</accession>
<evidence type="ECO:0000313" key="2">
    <source>
        <dbReference type="EMBL" id="WVZ48984.1"/>
    </source>
</evidence>